<dbReference type="AlphaFoldDB" id="A0AAN7UH14"/>
<feature type="compositionally biased region" description="Polar residues" evidence="1">
    <location>
        <begin position="132"/>
        <end position="148"/>
    </location>
</feature>
<reference evidence="2 3" key="1">
    <citation type="submission" date="2023-10" db="EMBL/GenBank/DDBJ databases">
        <title>Draft genome sequence of Xylaria bambusicola isolate GMP-LS, the root and basal stem rot pathogen of sugarcane in Indonesia.</title>
        <authorList>
            <person name="Selvaraj P."/>
            <person name="Muralishankar V."/>
            <person name="Muruganantham S."/>
            <person name="Sp S."/>
            <person name="Haryani S."/>
            <person name="Lau K.J.X."/>
            <person name="Naqvi N.I."/>
        </authorList>
    </citation>
    <scope>NUCLEOTIDE SEQUENCE [LARGE SCALE GENOMIC DNA]</scope>
    <source>
        <strain evidence="2">GMP-LS</strain>
    </source>
</reference>
<comment type="caution">
    <text evidence="2">The sequence shown here is derived from an EMBL/GenBank/DDBJ whole genome shotgun (WGS) entry which is preliminary data.</text>
</comment>
<dbReference type="Proteomes" id="UP001305414">
    <property type="component" value="Unassembled WGS sequence"/>
</dbReference>
<keyword evidence="3" id="KW-1185">Reference proteome</keyword>
<accession>A0AAN7UH14</accession>
<evidence type="ECO:0000313" key="3">
    <source>
        <dbReference type="Proteomes" id="UP001305414"/>
    </source>
</evidence>
<dbReference type="EMBL" id="JAWHQM010000024">
    <property type="protein sequence ID" value="KAK5632290.1"/>
    <property type="molecule type" value="Genomic_DNA"/>
</dbReference>
<gene>
    <name evidence="2" type="ORF">RRF57_008004</name>
</gene>
<evidence type="ECO:0000313" key="2">
    <source>
        <dbReference type="EMBL" id="KAK5632290.1"/>
    </source>
</evidence>
<sequence>MPAKKATNGVASTQSTATSQRFELPALDLKFGSLTDGTDIPPPPPSPKDEEMPPPPKVAAKEGREVESQQPKAEANGATNGTSPRKPDVIVTTKVGVKRSADEVPLSPTLSSRGSLRRLISKTFLNHAYDEQGSTTGQNMSRPPSRTASVLVEEKKAKRSSGWFRRLRSHDSTSDDKSTHSQFESLNKKLAGPPPPMIPELSALETKVDTHLGDDLFKGIGRDL</sequence>
<organism evidence="2 3">
    <name type="scientific">Xylaria bambusicola</name>
    <dbReference type="NCBI Taxonomy" id="326684"/>
    <lineage>
        <taxon>Eukaryota</taxon>
        <taxon>Fungi</taxon>
        <taxon>Dikarya</taxon>
        <taxon>Ascomycota</taxon>
        <taxon>Pezizomycotina</taxon>
        <taxon>Sordariomycetes</taxon>
        <taxon>Xylariomycetidae</taxon>
        <taxon>Xylariales</taxon>
        <taxon>Xylariaceae</taxon>
        <taxon>Xylaria</taxon>
    </lineage>
</organism>
<feature type="compositionally biased region" description="Basic and acidic residues" evidence="1">
    <location>
        <begin position="169"/>
        <end position="179"/>
    </location>
</feature>
<proteinExistence type="predicted"/>
<feature type="region of interest" description="Disordered" evidence="1">
    <location>
        <begin position="1"/>
        <end position="90"/>
    </location>
</feature>
<name>A0AAN7UH14_9PEZI</name>
<protein>
    <submittedName>
        <fullName evidence="2">Uncharacterized protein</fullName>
    </submittedName>
</protein>
<evidence type="ECO:0000256" key="1">
    <source>
        <dbReference type="SAM" id="MobiDB-lite"/>
    </source>
</evidence>
<feature type="region of interest" description="Disordered" evidence="1">
    <location>
        <begin position="129"/>
        <end position="200"/>
    </location>
</feature>
<feature type="compositionally biased region" description="Polar residues" evidence="1">
    <location>
        <begin position="9"/>
        <end position="21"/>
    </location>
</feature>